<dbReference type="CDD" id="cd04645">
    <property type="entry name" value="LbH_gamma_CA_like"/>
    <property type="match status" value="1"/>
</dbReference>
<dbReference type="OrthoDB" id="9803036at2"/>
<protein>
    <submittedName>
        <fullName evidence="1">Gamma carbonic anhydrase family protein</fullName>
    </submittedName>
</protein>
<dbReference type="SUPFAM" id="SSF51161">
    <property type="entry name" value="Trimeric LpxA-like enzymes"/>
    <property type="match status" value="1"/>
</dbReference>
<dbReference type="InterPro" id="IPR011004">
    <property type="entry name" value="Trimer_LpxA-like_sf"/>
</dbReference>
<organism evidence="1 2">
    <name type="scientific">Kangiella profundi</name>
    <dbReference type="NCBI Taxonomy" id="1561924"/>
    <lineage>
        <taxon>Bacteria</taxon>
        <taxon>Pseudomonadati</taxon>
        <taxon>Pseudomonadota</taxon>
        <taxon>Gammaproteobacteria</taxon>
        <taxon>Kangiellales</taxon>
        <taxon>Kangiellaceae</taxon>
        <taxon>Kangiella</taxon>
    </lineage>
</organism>
<evidence type="ECO:0000313" key="1">
    <source>
        <dbReference type="EMBL" id="AUD79921.1"/>
    </source>
</evidence>
<dbReference type="PANTHER" id="PTHR13061:SF56">
    <property type="entry name" value="PROTEIN YRDA"/>
    <property type="match status" value="1"/>
</dbReference>
<dbReference type="Pfam" id="PF00132">
    <property type="entry name" value="Hexapep"/>
    <property type="match status" value="1"/>
</dbReference>
<dbReference type="InterPro" id="IPR047324">
    <property type="entry name" value="LbH_gamma_CA-like"/>
</dbReference>
<keyword evidence="2" id="KW-1185">Reference proteome</keyword>
<gene>
    <name evidence="1" type="ORF">CW740_11935</name>
</gene>
<accession>A0A2K9AXQ4</accession>
<dbReference type="AlphaFoldDB" id="A0A2K9AXQ4"/>
<proteinExistence type="predicted"/>
<name>A0A2K9AXQ4_9GAMM</name>
<reference evidence="1 2" key="1">
    <citation type="submission" date="2017-12" db="EMBL/GenBank/DDBJ databases">
        <title>Kangiella profundi FT102 completed genome.</title>
        <authorList>
            <person name="Xu J."/>
            <person name="Wang J."/>
            <person name="Lu Y."/>
        </authorList>
    </citation>
    <scope>NUCLEOTIDE SEQUENCE [LARGE SCALE GENOMIC DNA]</scope>
    <source>
        <strain evidence="1 2">FT102</strain>
    </source>
</reference>
<dbReference type="PANTHER" id="PTHR13061">
    <property type="entry name" value="DYNACTIN SUBUNIT P25"/>
    <property type="match status" value="1"/>
</dbReference>
<sequence>MTIRKFNQYQPQLGNKVYVDETALVVGNVQIGEDSSIWPMAVLRGDVHSIHIGARTSIQDGTVCHVTHAGPYDPEGHDLYVGDNVTIGHKAILHGCRIESNCLIGMGTVVMDGALIKENVIVGANSLVPPGRVLESGYLWVGSPARKIRKLTEEETEFFKYSADNYVKLKNQYLNQED</sequence>
<dbReference type="Gene3D" id="2.160.10.10">
    <property type="entry name" value="Hexapeptide repeat proteins"/>
    <property type="match status" value="1"/>
</dbReference>
<evidence type="ECO:0000313" key="2">
    <source>
        <dbReference type="Proteomes" id="UP000232693"/>
    </source>
</evidence>
<dbReference type="KEGG" id="kpd:CW740_11935"/>
<dbReference type="RefSeq" id="WP_106647716.1">
    <property type="nucleotide sequence ID" value="NZ_BMGO01000001.1"/>
</dbReference>
<dbReference type="InterPro" id="IPR001451">
    <property type="entry name" value="Hexapep"/>
</dbReference>
<dbReference type="Proteomes" id="UP000232693">
    <property type="component" value="Chromosome"/>
</dbReference>
<dbReference type="InterPro" id="IPR050484">
    <property type="entry name" value="Transf_Hexapept/Carb_Anhydrase"/>
</dbReference>
<dbReference type="EMBL" id="CP025120">
    <property type="protein sequence ID" value="AUD79921.1"/>
    <property type="molecule type" value="Genomic_DNA"/>
</dbReference>